<comment type="caution">
    <text evidence="1">The sequence shown here is derived from an EMBL/GenBank/DDBJ whole genome shotgun (WGS) entry which is preliminary data.</text>
</comment>
<reference evidence="1" key="1">
    <citation type="submission" date="2021-05" db="EMBL/GenBank/DDBJ databases">
        <title>Draft genomes of bacteria isolated from model marine particles.</title>
        <authorList>
            <person name="Datta M.S."/>
            <person name="Schwartzman J.A."/>
            <person name="Enke T.N."/>
            <person name="Saavedra J."/>
            <person name="Cermak N."/>
            <person name="Cordero O.X."/>
        </authorList>
    </citation>
    <scope>NUCLEOTIDE SEQUENCE</scope>
    <source>
        <strain evidence="1">I2M19</strain>
    </source>
</reference>
<gene>
    <name evidence="1" type="ORF">KO493_03210</name>
</gene>
<accession>A0ACC5U5V9</accession>
<organism evidence="1 2">
    <name type="scientific">Pseudotamlana agarivorans</name>
    <dbReference type="NCBI Taxonomy" id="481183"/>
    <lineage>
        <taxon>Bacteria</taxon>
        <taxon>Pseudomonadati</taxon>
        <taxon>Bacteroidota</taxon>
        <taxon>Flavobacteriia</taxon>
        <taxon>Flavobacteriales</taxon>
        <taxon>Flavobacteriaceae</taxon>
        <taxon>Pseudotamlana</taxon>
    </lineage>
</organism>
<proteinExistence type="predicted"/>
<evidence type="ECO:0000313" key="1">
    <source>
        <dbReference type="EMBL" id="MBU2949702.1"/>
    </source>
</evidence>
<sequence>MKSTTENPLAFIEWYLTKQIYVDLDDFHSQKTNFLVQDGLIKIEKNDIENHIIYFKNIAGVDGLEDNFQNNFKNILKRTLDPEVEQSLFFVESGFQKIFSVKKEVKAYAELIRIKIRYIESLSAVKKFYFISDYLTKIKDTVDRYSTEVKHYNFTPSFVLLAENEKDQQAKIERLFNLLTESPSLIDTSKEEFINAFSGKEVTIGVNWLVIGKNKIVSKISLFYFIEELQKNNHLSNSIIHDLNKYVLYTFRDNHGQELKNLKQSKTTISNIPTQKDRIDTIISSL</sequence>
<dbReference type="Proteomes" id="UP001647509">
    <property type="component" value="Unassembled WGS sequence"/>
</dbReference>
<name>A0ACC5U5V9_9FLAO</name>
<evidence type="ECO:0000313" key="2">
    <source>
        <dbReference type="Proteomes" id="UP001647509"/>
    </source>
</evidence>
<keyword evidence="2" id="KW-1185">Reference proteome</keyword>
<dbReference type="EMBL" id="JAHKPD010000008">
    <property type="protein sequence ID" value="MBU2949702.1"/>
    <property type="molecule type" value="Genomic_DNA"/>
</dbReference>
<protein>
    <submittedName>
        <fullName evidence="1">Uncharacterized protein</fullName>
    </submittedName>
</protein>